<dbReference type="EMBL" id="JAHQIW010002002">
    <property type="protein sequence ID" value="KAJ1354249.1"/>
    <property type="molecule type" value="Genomic_DNA"/>
</dbReference>
<proteinExistence type="predicted"/>
<gene>
    <name evidence="2" type="ORF">KIN20_011123</name>
</gene>
<evidence type="ECO:0008006" key="4">
    <source>
        <dbReference type="Google" id="ProtNLM"/>
    </source>
</evidence>
<comment type="caution">
    <text evidence="2">The sequence shown here is derived from an EMBL/GenBank/DDBJ whole genome shotgun (WGS) entry which is preliminary data.</text>
</comment>
<dbReference type="AlphaFoldDB" id="A0AAD5QLU2"/>
<evidence type="ECO:0000313" key="3">
    <source>
        <dbReference type="Proteomes" id="UP001196413"/>
    </source>
</evidence>
<protein>
    <recommendedName>
        <fullName evidence="4">Secreted protein</fullName>
    </recommendedName>
</protein>
<keyword evidence="3" id="KW-1185">Reference proteome</keyword>
<evidence type="ECO:0000256" key="1">
    <source>
        <dbReference type="SAM" id="SignalP"/>
    </source>
</evidence>
<accession>A0AAD5QLU2</accession>
<reference evidence="2" key="1">
    <citation type="submission" date="2021-06" db="EMBL/GenBank/DDBJ databases">
        <title>Parelaphostrongylus tenuis whole genome reference sequence.</title>
        <authorList>
            <person name="Garwood T.J."/>
            <person name="Larsen P.A."/>
            <person name="Fountain-Jones N.M."/>
            <person name="Garbe J.R."/>
            <person name="Macchietto M.G."/>
            <person name="Kania S.A."/>
            <person name="Gerhold R.W."/>
            <person name="Richards J.E."/>
            <person name="Wolf T.M."/>
        </authorList>
    </citation>
    <scope>NUCLEOTIDE SEQUENCE</scope>
    <source>
        <strain evidence="2">MNPRO001-30</strain>
        <tissue evidence="2">Meninges</tissue>
    </source>
</reference>
<keyword evidence="1" id="KW-0732">Signal</keyword>
<dbReference type="PROSITE" id="PS51257">
    <property type="entry name" value="PROKAR_LIPOPROTEIN"/>
    <property type="match status" value="1"/>
</dbReference>
<feature type="chain" id="PRO_5042236112" description="Secreted protein" evidence="1">
    <location>
        <begin position="23"/>
        <end position="147"/>
    </location>
</feature>
<evidence type="ECO:0000313" key="2">
    <source>
        <dbReference type="EMBL" id="KAJ1354249.1"/>
    </source>
</evidence>
<dbReference type="Proteomes" id="UP001196413">
    <property type="component" value="Unassembled WGS sequence"/>
</dbReference>
<sequence length="147" mass="15585">MARLPTNPSVISLFVTISTVLGCEVMPAGQAQLEVSPSLASGFVQRLVMQTVADVLELQARSALLPDVVITSILYQLTVKTTYEPMLCQSVAVTLKEEVKMNMIPQRCVIDGITVAGISTFTGNGGMCEVPAMAKIELAPANLTSIS</sequence>
<feature type="signal peptide" evidence="1">
    <location>
        <begin position="1"/>
        <end position="22"/>
    </location>
</feature>
<organism evidence="2 3">
    <name type="scientific">Parelaphostrongylus tenuis</name>
    <name type="common">Meningeal worm</name>
    <dbReference type="NCBI Taxonomy" id="148309"/>
    <lineage>
        <taxon>Eukaryota</taxon>
        <taxon>Metazoa</taxon>
        <taxon>Ecdysozoa</taxon>
        <taxon>Nematoda</taxon>
        <taxon>Chromadorea</taxon>
        <taxon>Rhabditida</taxon>
        <taxon>Rhabditina</taxon>
        <taxon>Rhabditomorpha</taxon>
        <taxon>Strongyloidea</taxon>
        <taxon>Metastrongylidae</taxon>
        <taxon>Parelaphostrongylus</taxon>
    </lineage>
</organism>
<name>A0AAD5QLU2_PARTN</name>